<comment type="subcellular location">
    <subcellularLocation>
        <location evidence="1">Cell membrane</location>
        <topology evidence="1">Multi-pass membrane protein</topology>
    </subcellularLocation>
</comment>
<evidence type="ECO:0000256" key="1">
    <source>
        <dbReference type="ARBA" id="ARBA00004651"/>
    </source>
</evidence>
<feature type="binding site" evidence="17">
    <location>
        <position position="25"/>
    </location>
    <ligand>
        <name>ATP</name>
        <dbReference type="ChEBI" id="CHEBI:30616"/>
    </ligand>
</feature>
<evidence type="ECO:0000256" key="9">
    <source>
        <dbReference type="ARBA" id="ARBA00022840"/>
    </source>
</evidence>
<dbReference type="GO" id="GO:0008654">
    <property type="term" value="P:phospholipid biosynthetic process"/>
    <property type="evidence" value="ECO:0007669"/>
    <property type="project" value="UniProtKB-KW"/>
</dbReference>
<keyword evidence="7 17" id="KW-0547">Nucleotide-binding</keyword>
<comment type="similarity">
    <text evidence="2">Belongs to the bacterial diacylglycerol kinase family.</text>
</comment>
<keyword evidence="18" id="KW-0460">Magnesium</keyword>
<feature type="transmembrane region" description="Helical" evidence="19">
    <location>
        <begin position="93"/>
        <end position="114"/>
    </location>
</feature>
<dbReference type="Pfam" id="PF01219">
    <property type="entry name" value="DAGK_prokar"/>
    <property type="match status" value="1"/>
</dbReference>
<dbReference type="Proteomes" id="UP000231436">
    <property type="component" value="Unassembled WGS sequence"/>
</dbReference>
<name>A0A2M8LGY5_9BACT</name>
<evidence type="ECO:0000256" key="7">
    <source>
        <dbReference type="ARBA" id="ARBA00022741"/>
    </source>
</evidence>
<comment type="caution">
    <text evidence="20">The sequence shown here is derived from an EMBL/GenBank/DDBJ whole genome shotgun (WGS) entry which is preliminary data.</text>
</comment>
<evidence type="ECO:0000313" key="20">
    <source>
        <dbReference type="EMBL" id="PJE76704.1"/>
    </source>
</evidence>
<dbReference type="GO" id="GO:0005886">
    <property type="term" value="C:plasma membrane"/>
    <property type="evidence" value="ECO:0007669"/>
    <property type="project" value="UniProtKB-SubCell"/>
</dbReference>
<keyword evidence="11" id="KW-0443">Lipid metabolism</keyword>
<evidence type="ECO:0000256" key="3">
    <source>
        <dbReference type="ARBA" id="ARBA00022475"/>
    </source>
</evidence>
<organism evidence="20 21">
    <name type="scientific">Candidatus Uhrbacteria bacterium CG10_big_fil_rev_8_21_14_0_10_48_16</name>
    <dbReference type="NCBI Taxonomy" id="1975038"/>
    <lineage>
        <taxon>Bacteria</taxon>
        <taxon>Candidatus Uhriibacteriota</taxon>
    </lineage>
</organism>
<dbReference type="GO" id="GO:0046872">
    <property type="term" value="F:metal ion binding"/>
    <property type="evidence" value="ECO:0007669"/>
    <property type="project" value="UniProtKB-KW"/>
</dbReference>
<feature type="binding site" evidence="17">
    <location>
        <position position="73"/>
    </location>
    <ligand>
        <name>ATP</name>
        <dbReference type="ChEBI" id="CHEBI:30616"/>
    </ligand>
</feature>
<evidence type="ECO:0000256" key="12">
    <source>
        <dbReference type="ARBA" id="ARBA00023136"/>
    </source>
</evidence>
<evidence type="ECO:0000256" key="5">
    <source>
        <dbReference type="ARBA" id="ARBA00022679"/>
    </source>
</evidence>
<sequence length="125" mass="14254">MIHLGRMGKSFRHATRGVAVVFRSEQSFRIQVFISVWVLFFGYLFQVKMFEWILLVLLIGSVLTLELINSIFERIVDSFKPRIHPIVKDIKDIMAGAVLIASIISAIVGLMIFYPHLFELVSSLG</sequence>
<dbReference type="InterPro" id="IPR000829">
    <property type="entry name" value="DAGK"/>
</dbReference>
<feature type="binding site" evidence="18">
    <location>
        <position position="25"/>
    </location>
    <ligand>
        <name>a divalent metal cation</name>
        <dbReference type="ChEBI" id="CHEBI:60240"/>
    </ligand>
</feature>
<reference evidence="21" key="1">
    <citation type="submission" date="2017-09" db="EMBL/GenBank/DDBJ databases">
        <title>Depth-based differentiation of microbial function through sediment-hosted aquifers and enrichment of novel symbionts in the deep terrestrial subsurface.</title>
        <authorList>
            <person name="Probst A.J."/>
            <person name="Ladd B."/>
            <person name="Jarett J.K."/>
            <person name="Geller-Mcgrath D.E."/>
            <person name="Sieber C.M.K."/>
            <person name="Emerson J.B."/>
            <person name="Anantharaman K."/>
            <person name="Thomas B.C."/>
            <person name="Malmstrom R."/>
            <person name="Stieglmeier M."/>
            <person name="Klingl A."/>
            <person name="Woyke T."/>
            <person name="Ryan C.M."/>
            <person name="Banfield J.F."/>
        </authorList>
    </citation>
    <scope>NUCLEOTIDE SEQUENCE [LARGE SCALE GENOMIC DNA]</scope>
</reference>
<keyword evidence="5" id="KW-0808">Transferase</keyword>
<comment type="cofactor">
    <cofactor evidence="18">
        <name>Mg(2+)</name>
        <dbReference type="ChEBI" id="CHEBI:18420"/>
    </cofactor>
    <text evidence="18">Mn(2+), Zn(2+), Cd(2+) and Co(2+) support activity to lesser extents.</text>
</comment>
<keyword evidence="18" id="KW-0479">Metal-binding</keyword>
<keyword evidence="12 19" id="KW-0472">Membrane</keyword>
<evidence type="ECO:0000256" key="4">
    <source>
        <dbReference type="ARBA" id="ARBA00022516"/>
    </source>
</evidence>
<evidence type="ECO:0000256" key="15">
    <source>
        <dbReference type="PIRSR" id="PIRSR600829-1"/>
    </source>
</evidence>
<feature type="binding site" evidence="17">
    <location>
        <position position="6"/>
    </location>
    <ligand>
        <name>ATP</name>
        <dbReference type="ChEBI" id="CHEBI:30616"/>
    </ligand>
</feature>
<dbReference type="PANTHER" id="PTHR34299:SF1">
    <property type="entry name" value="DIACYLGLYCEROL KINASE"/>
    <property type="match status" value="1"/>
</dbReference>
<keyword evidence="8 20" id="KW-0418">Kinase</keyword>
<keyword evidence="6 19" id="KW-0812">Transmembrane</keyword>
<evidence type="ECO:0000256" key="10">
    <source>
        <dbReference type="ARBA" id="ARBA00022989"/>
    </source>
</evidence>
<evidence type="ECO:0000256" key="19">
    <source>
        <dbReference type="SAM" id="Phobius"/>
    </source>
</evidence>
<feature type="active site" description="Proton acceptor" evidence="15">
    <location>
        <position position="66"/>
    </location>
</feature>
<feature type="transmembrane region" description="Helical" evidence="19">
    <location>
        <begin position="28"/>
        <end position="46"/>
    </location>
</feature>
<evidence type="ECO:0000256" key="8">
    <source>
        <dbReference type="ARBA" id="ARBA00022777"/>
    </source>
</evidence>
<keyword evidence="3" id="KW-1003">Cell membrane</keyword>
<feature type="transmembrane region" description="Helical" evidence="19">
    <location>
        <begin position="52"/>
        <end position="72"/>
    </location>
</feature>
<proteinExistence type="inferred from homology"/>
<gene>
    <name evidence="20" type="ORF">COV05_02975</name>
</gene>
<evidence type="ECO:0000256" key="2">
    <source>
        <dbReference type="ARBA" id="ARBA00005967"/>
    </source>
</evidence>
<evidence type="ECO:0000256" key="17">
    <source>
        <dbReference type="PIRSR" id="PIRSR600829-3"/>
    </source>
</evidence>
<keyword evidence="10 19" id="KW-1133">Transmembrane helix</keyword>
<accession>A0A2M8LGY5</accession>
<dbReference type="PANTHER" id="PTHR34299">
    <property type="entry name" value="DIACYLGLYCEROL KINASE"/>
    <property type="match status" value="1"/>
</dbReference>
<feature type="binding site" evidence="18">
    <location>
        <position position="73"/>
    </location>
    <ligand>
        <name>a divalent metal cation</name>
        <dbReference type="ChEBI" id="CHEBI:60240"/>
    </ligand>
</feature>
<feature type="binding site" evidence="16">
    <location>
        <position position="66"/>
    </location>
    <ligand>
        <name>substrate</name>
    </ligand>
</feature>
<dbReference type="EMBL" id="PFEU01000015">
    <property type="protein sequence ID" value="PJE76704.1"/>
    <property type="molecule type" value="Genomic_DNA"/>
</dbReference>
<dbReference type="InterPro" id="IPR033717">
    <property type="entry name" value="UDPK"/>
</dbReference>
<dbReference type="AlphaFoldDB" id="A0A2M8LGY5"/>
<keyword evidence="13" id="KW-0594">Phospholipid biosynthesis</keyword>
<evidence type="ECO:0000256" key="16">
    <source>
        <dbReference type="PIRSR" id="PIRSR600829-2"/>
    </source>
</evidence>
<dbReference type="GO" id="GO:0005524">
    <property type="term" value="F:ATP binding"/>
    <property type="evidence" value="ECO:0007669"/>
    <property type="project" value="UniProtKB-KW"/>
</dbReference>
<evidence type="ECO:0000256" key="6">
    <source>
        <dbReference type="ARBA" id="ARBA00022692"/>
    </source>
</evidence>
<evidence type="ECO:0000256" key="11">
    <source>
        <dbReference type="ARBA" id="ARBA00023098"/>
    </source>
</evidence>
<feature type="binding site" evidence="16">
    <location>
        <position position="6"/>
    </location>
    <ligand>
        <name>substrate</name>
    </ligand>
</feature>
<keyword evidence="4" id="KW-0444">Lipid biosynthesis</keyword>
<evidence type="ECO:0000256" key="14">
    <source>
        <dbReference type="ARBA" id="ARBA00023264"/>
    </source>
</evidence>
<evidence type="ECO:0000256" key="18">
    <source>
        <dbReference type="PIRSR" id="PIRSR600829-4"/>
    </source>
</evidence>
<dbReference type="GO" id="GO:0016301">
    <property type="term" value="F:kinase activity"/>
    <property type="evidence" value="ECO:0007669"/>
    <property type="project" value="UniProtKB-KW"/>
</dbReference>
<evidence type="ECO:0000256" key="13">
    <source>
        <dbReference type="ARBA" id="ARBA00023209"/>
    </source>
</evidence>
<evidence type="ECO:0000313" key="21">
    <source>
        <dbReference type="Proteomes" id="UP000231436"/>
    </source>
</evidence>
<protein>
    <submittedName>
        <fullName evidence="20">Diacylglycerol kinase</fullName>
    </submittedName>
</protein>
<keyword evidence="14" id="KW-1208">Phospholipid metabolism</keyword>
<dbReference type="Gene3D" id="1.10.287.3610">
    <property type="match status" value="1"/>
</dbReference>
<dbReference type="InterPro" id="IPR036945">
    <property type="entry name" value="DAGK_sf"/>
</dbReference>
<dbReference type="CDD" id="cd14265">
    <property type="entry name" value="UDPK_IM_like"/>
    <property type="match status" value="1"/>
</dbReference>
<keyword evidence="9 17" id="KW-0067">ATP-binding</keyword>
<feature type="binding site" evidence="17">
    <location>
        <begin position="91"/>
        <end position="92"/>
    </location>
    <ligand>
        <name>ATP</name>
        <dbReference type="ChEBI" id="CHEBI:30616"/>
    </ligand>
</feature>